<keyword evidence="1" id="KW-0596">Phosphopantetheine</keyword>
<dbReference type="Gene3D" id="3.40.47.10">
    <property type="match status" value="1"/>
</dbReference>
<evidence type="ECO:0000259" key="3">
    <source>
        <dbReference type="PROSITE" id="PS52004"/>
    </source>
</evidence>
<organism evidence="4">
    <name type="scientific">uncultured fungus</name>
    <dbReference type="NCBI Taxonomy" id="175245"/>
    <lineage>
        <taxon>Eukaryota</taxon>
        <taxon>Fungi</taxon>
        <taxon>environmental samples</taxon>
    </lineage>
</organism>
<dbReference type="Pfam" id="PF02801">
    <property type="entry name" value="Ketoacyl-synt_C"/>
    <property type="match status" value="1"/>
</dbReference>
<dbReference type="InterPro" id="IPR020841">
    <property type="entry name" value="PKS_Beta-ketoAc_synthase_dom"/>
</dbReference>
<dbReference type="PROSITE" id="PS52004">
    <property type="entry name" value="KS3_2"/>
    <property type="match status" value="1"/>
</dbReference>
<dbReference type="InterPro" id="IPR016039">
    <property type="entry name" value="Thiolase-like"/>
</dbReference>
<dbReference type="InterPro" id="IPR050091">
    <property type="entry name" value="PKS_NRPS_Biosynth_Enz"/>
</dbReference>
<reference evidence="4" key="1">
    <citation type="journal article" date="2009" name="Soil Biol. Biochem.">
        <title>Detection of expressed fungal Type I polyketide synthase genes in a forest soil.</title>
        <authorList>
            <person name="Kellner H."/>
            <person name="Zak D.R."/>
        </authorList>
    </citation>
    <scope>NUCLEOTIDE SEQUENCE</scope>
</reference>
<dbReference type="Pfam" id="PF16197">
    <property type="entry name" value="KAsynt_C_assoc"/>
    <property type="match status" value="1"/>
</dbReference>
<dbReference type="AlphaFoldDB" id="C5H9D1"/>
<name>C5H9D1_9FUNG</name>
<dbReference type="GO" id="GO:0006633">
    <property type="term" value="P:fatty acid biosynthetic process"/>
    <property type="evidence" value="ECO:0007669"/>
    <property type="project" value="TreeGrafter"/>
</dbReference>
<protein>
    <submittedName>
        <fullName evidence="4">Type I polyketide synthase</fullName>
    </submittedName>
</protein>
<sequence>EGHGTGTSVGDAVEARAIGKSLGVTNPPRKFPLLIGSVKSNIGHMEGASGVPAIIKTILALENAIIPGNLHLKQGNPRIDFDGLSIDVVRATRAWPECDIRRAGVSGFGFGGSNAHIMLQQYIPTDDESTRSIAVPPLPIVLSAARPEALSALQTALKETLEKNSGQNLPTWWTYHIRCVLDVHTCHSEQAFWFPLLRNCSLIYKHLCFVFTGQGAQW</sequence>
<evidence type="ECO:0000313" key="4">
    <source>
        <dbReference type="EMBL" id="ACN23044.1"/>
    </source>
</evidence>
<feature type="non-terminal residue" evidence="4">
    <location>
        <position position="1"/>
    </location>
</feature>
<evidence type="ECO:0000256" key="1">
    <source>
        <dbReference type="ARBA" id="ARBA00022450"/>
    </source>
</evidence>
<accession>C5H9D1</accession>
<feature type="non-terminal residue" evidence="4">
    <location>
        <position position="218"/>
    </location>
</feature>
<feature type="domain" description="Ketosynthase family 3 (KS3)" evidence="3">
    <location>
        <begin position="1"/>
        <end position="121"/>
    </location>
</feature>
<dbReference type="SUPFAM" id="SSF53901">
    <property type="entry name" value="Thiolase-like"/>
    <property type="match status" value="1"/>
</dbReference>
<keyword evidence="2" id="KW-0597">Phosphoprotein</keyword>
<proteinExistence type="evidence at transcript level"/>
<dbReference type="EMBL" id="FJ232772">
    <property type="protein sequence ID" value="ACN23044.1"/>
    <property type="molecule type" value="mRNA"/>
</dbReference>
<dbReference type="InterPro" id="IPR014031">
    <property type="entry name" value="Ketoacyl_synth_C"/>
</dbReference>
<dbReference type="PANTHER" id="PTHR43775">
    <property type="entry name" value="FATTY ACID SYNTHASE"/>
    <property type="match status" value="1"/>
</dbReference>
<dbReference type="PANTHER" id="PTHR43775:SF37">
    <property type="entry name" value="SI:DKEY-61P9.11"/>
    <property type="match status" value="1"/>
</dbReference>
<evidence type="ECO:0000256" key="2">
    <source>
        <dbReference type="ARBA" id="ARBA00022553"/>
    </source>
</evidence>
<dbReference type="GO" id="GO:0004312">
    <property type="term" value="F:fatty acid synthase activity"/>
    <property type="evidence" value="ECO:0007669"/>
    <property type="project" value="TreeGrafter"/>
</dbReference>
<dbReference type="InterPro" id="IPR032821">
    <property type="entry name" value="PKS_assoc"/>
</dbReference>
<dbReference type="SMART" id="SM00825">
    <property type="entry name" value="PKS_KS"/>
    <property type="match status" value="1"/>
</dbReference>